<reference evidence="3 4" key="1">
    <citation type="submission" date="2015-01" db="EMBL/GenBank/DDBJ databases">
        <title>The Genome Sequence of Exophiala xenobiotica CBS118157.</title>
        <authorList>
            <consortium name="The Broad Institute Genomics Platform"/>
            <person name="Cuomo C."/>
            <person name="de Hoog S."/>
            <person name="Gorbushina A."/>
            <person name="Stielow B."/>
            <person name="Teixiera M."/>
            <person name="Abouelleil A."/>
            <person name="Chapman S.B."/>
            <person name="Priest M."/>
            <person name="Young S.K."/>
            <person name="Wortman J."/>
            <person name="Nusbaum C."/>
            <person name="Birren B."/>
        </authorList>
    </citation>
    <scope>NUCLEOTIDE SEQUENCE [LARGE SCALE GENOMIC DNA]</scope>
    <source>
        <strain evidence="3 4">CBS 118157</strain>
    </source>
</reference>
<dbReference type="Proteomes" id="UP000054342">
    <property type="component" value="Unassembled WGS sequence"/>
</dbReference>
<evidence type="ECO:0000256" key="1">
    <source>
        <dbReference type="SAM" id="MobiDB-lite"/>
    </source>
</evidence>
<keyword evidence="2" id="KW-0472">Membrane</keyword>
<sequence>MSPKANDRSTLRAAPCDEPSRPCPAATQVVNIISETCHLPTTIVEPRTPAKMGGGGKVPYPKHVWSPAGGWYAQPHNWKSNTMIFGAVIAGCALIAWNVSANREHRYKMPERTGFFPSRNWSKQILEHDKAQK</sequence>
<protein>
    <submittedName>
        <fullName evidence="3">Uncharacterized protein</fullName>
    </submittedName>
</protein>
<dbReference type="PANTHER" id="PTHR34286:SF1">
    <property type="entry name" value="TRANSMEMBRANE PROTEIN"/>
    <property type="match status" value="1"/>
</dbReference>
<dbReference type="OrthoDB" id="2100988at2759"/>
<dbReference type="EMBL" id="KN847318">
    <property type="protein sequence ID" value="KIW58286.1"/>
    <property type="molecule type" value="Genomic_DNA"/>
</dbReference>
<keyword evidence="2" id="KW-0812">Transmembrane</keyword>
<dbReference type="RefSeq" id="XP_013318870.1">
    <property type="nucleotide sequence ID" value="XM_013463416.1"/>
</dbReference>
<name>A0A0D2C0M8_9EURO</name>
<evidence type="ECO:0000313" key="3">
    <source>
        <dbReference type="EMBL" id="KIW58286.1"/>
    </source>
</evidence>
<dbReference type="AlphaFoldDB" id="A0A0D2C0M8"/>
<feature type="transmembrane region" description="Helical" evidence="2">
    <location>
        <begin position="82"/>
        <end position="99"/>
    </location>
</feature>
<dbReference type="STRING" id="348802.A0A0D2C0M8"/>
<evidence type="ECO:0000256" key="2">
    <source>
        <dbReference type="SAM" id="Phobius"/>
    </source>
</evidence>
<dbReference type="HOGENOM" id="CLU_148782_1_0_1"/>
<feature type="compositionally biased region" description="Basic and acidic residues" evidence="1">
    <location>
        <begin position="1"/>
        <end position="10"/>
    </location>
</feature>
<feature type="region of interest" description="Disordered" evidence="1">
    <location>
        <begin position="1"/>
        <end position="23"/>
    </location>
</feature>
<gene>
    <name evidence="3" type="ORF">PV05_02818</name>
</gene>
<proteinExistence type="predicted"/>
<keyword evidence="4" id="KW-1185">Reference proteome</keyword>
<accession>A0A0D2C0M8</accession>
<evidence type="ECO:0000313" key="4">
    <source>
        <dbReference type="Proteomes" id="UP000054342"/>
    </source>
</evidence>
<organism evidence="3 4">
    <name type="scientific">Exophiala xenobiotica</name>
    <dbReference type="NCBI Taxonomy" id="348802"/>
    <lineage>
        <taxon>Eukaryota</taxon>
        <taxon>Fungi</taxon>
        <taxon>Dikarya</taxon>
        <taxon>Ascomycota</taxon>
        <taxon>Pezizomycotina</taxon>
        <taxon>Eurotiomycetes</taxon>
        <taxon>Chaetothyriomycetidae</taxon>
        <taxon>Chaetothyriales</taxon>
        <taxon>Herpotrichiellaceae</taxon>
        <taxon>Exophiala</taxon>
    </lineage>
</organism>
<dbReference type="GeneID" id="25324726"/>
<keyword evidence="2" id="KW-1133">Transmembrane helix</keyword>
<dbReference type="PANTHER" id="PTHR34286">
    <property type="entry name" value="TRANSMEMBRANE PROTEIN"/>
    <property type="match status" value="1"/>
</dbReference>